<dbReference type="OrthoDB" id="2677017at2759"/>
<keyword evidence="1" id="KW-0175">Coiled coil</keyword>
<evidence type="ECO:0000256" key="2">
    <source>
        <dbReference type="SAM" id="MobiDB-lite"/>
    </source>
</evidence>
<evidence type="ECO:0000256" key="1">
    <source>
        <dbReference type="SAM" id="Coils"/>
    </source>
</evidence>
<accession>A0A0C9WF40</accession>
<keyword evidence="4" id="KW-1185">Reference proteome</keyword>
<organism evidence="3 4">
    <name type="scientific">Hydnomerulius pinastri MD-312</name>
    <dbReference type="NCBI Taxonomy" id="994086"/>
    <lineage>
        <taxon>Eukaryota</taxon>
        <taxon>Fungi</taxon>
        <taxon>Dikarya</taxon>
        <taxon>Basidiomycota</taxon>
        <taxon>Agaricomycotina</taxon>
        <taxon>Agaricomycetes</taxon>
        <taxon>Agaricomycetidae</taxon>
        <taxon>Boletales</taxon>
        <taxon>Boletales incertae sedis</taxon>
        <taxon>Leucogyrophana</taxon>
    </lineage>
</organism>
<dbReference type="Proteomes" id="UP000053820">
    <property type="component" value="Unassembled WGS sequence"/>
</dbReference>
<dbReference type="AlphaFoldDB" id="A0A0C9WF40"/>
<name>A0A0C9WF40_9AGAM</name>
<sequence length="283" mass="31078">MAQQVRFQPPVGGWPRTIDHGNSEATAHSGNNRMLITSLLASTSMPPVGFTMDIDMSLPPWPPRADPAVQIDVNMSPPPRSAIPTGPSHIIDLDTSPPRCSTHLSHADDLPNVPMIDPFLSPPPRRHRDLSPRSAQGIRLDVSPPTRHFNLPPIHTLHPTIDLNASPPHRTPPHLPGAAALQPRNTLASAAQSILQIINQPTASTSTQPSGPWPLSLRAQSLVQSVAGAWNIQVDHANIHEILHLLIELHHLKERLQDASNQRNHLQDVHGMLEVLSRLFEYH</sequence>
<evidence type="ECO:0000313" key="4">
    <source>
        <dbReference type="Proteomes" id="UP000053820"/>
    </source>
</evidence>
<reference evidence="3 4" key="1">
    <citation type="submission" date="2014-04" db="EMBL/GenBank/DDBJ databases">
        <title>Evolutionary Origins and Diversification of the Mycorrhizal Mutualists.</title>
        <authorList>
            <consortium name="DOE Joint Genome Institute"/>
            <consortium name="Mycorrhizal Genomics Consortium"/>
            <person name="Kohler A."/>
            <person name="Kuo A."/>
            <person name="Nagy L.G."/>
            <person name="Floudas D."/>
            <person name="Copeland A."/>
            <person name="Barry K.W."/>
            <person name="Cichocki N."/>
            <person name="Veneault-Fourrey C."/>
            <person name="LaButti K."/>
            <person name="Lindquist E.A."/>
            <person name="Lipzen A."/>
            <person name="Lundell T."/>
            <person name="Morin E."/>
            <person name="Murat C."/>
            <person name="Riley R."/>
            <person name="Ohm R."/>
            <person name="Sun H."/>
            <person name="Tunlid A."/>
            <person name="Henrissat B."/>
            <person name="Grigoriev I.V."/>
            <person name="Hibbett D.S."/>
            <person name="Martin F."/>
        </authorList>
    </citation>
    <scope>NUCLEOTIDE SEQUENCE [LARGE SCALE GENOMIC DNA]</scope>
    <source>
        <strain evidence="3 4">MD-312</strain>
    </source>
</reference>
<evidence type="ECO:0000313" key="3">
    <source>
        <dbReference type="EMBL" id="KIJ63887.1"/>
    </source>
</evidence>
<feature type="region of interest" description="Disordered" evidence="2">
    <location>
        <begin position="121"/>
        <end position="147"/>
    </location>
</feature>
<dbReference type="HOGENOM" id="CLU_101444_0_0_1"/>
<dbReference type="EMBL" id="KN839849">
    <property type="protein sequence ID" value="KIJ63887.1"/>
    <property type="molecule type" value="Genomic_DNA"/>
</dbReference>
<protein>
    <submittedName>
        <fullName evidence="3">Uncharacterized protein</fullName>
    </submittedName>
</protein>
<gene>
    <name evidence="3" type="ORF">HYDPIDRAFT_29235</name>
</gene>
<proteinExistence type="predicted"/>
<feature type="coiled-coil region" evidence="1">
    <location>
        <begin position="242"/>
        <end position="269"/>
    </location>
</feature>